<dbReference type="WBParaSite" id="DME_0000037401-mRNA-1">
    <property type="protein sequence ID" value="DME_0000037401-mRNA-1"/>
    <property type="gene ID" value="DME_0000037401"/>
</dbReference>
<sequence length="71" mass="8538">MSSSARLRSRQNFRTPEKCTEYAKQKKKKWTRFLTVLGYLFFVLLPATTLSIYYIFIWDPFYILQVIVHSP</sequence>
<evidence type="ECO:0000256" key="1">
    <source>
        <dbReference type="SAM" id="Phobius"/>
    </source>
</evidence>
<organism evidence="3 5">
    <name type="scientific">Dracunculus medinensis</name>
    <name type="common">Guinea worm</name>
    <dbReference type="NCBI Taxonomy" id="318479"/>
    <lineage>
        <taxon>Eukaryota</taxon>
        <taxon>Metazoa</taxon>
        <taxon>Ecdysozoa</taxon>
        <taxon>Nematoda</taxon>
        <taxon>Chromadorea</taxon>
        <taxon>Rhabditida</taxon>
        <taxon>Spirurina</taxon>
        <taxon>Dracunculoidea</taxon>
        <taxon>Dracunculidae</taxon>
        <taxon>Dracunculus</taxon>
    </lineage>
</organism>
<evidence type="ECO:0000313" key="2">
    <source>
        <dbReference type="EMBL" id="VDN54761.1"/>
    </source>
</evidence>
<dbReference type="PANTHER" id="PTHR34929:SF1">
    <property type="entry name" value="INAF MOTIF CONTAINING 2"/>
    <property type="match status" value="1"/>
</dbReference>
<dbReference type="Pfam" id="PF15018">
    <property type="entry name" value="InaF-motif"/>
    <property type="match status" value="1"/>
</dbReference>
<proteinExistence type="predicted"/>
<keyword evidence="1" id="KW-1133">Transmembrane helix</keyword>
<reference evidence="5" key="1">
    <citation type="submission" date="2017-02" db="UniProtKB">
        <authorList>
            <consortium name="WormBaseParasite"/>
        </authorList>
    </citation>
    <scope>IDENTIFICATION</scope>
</reference>
<dbReference type="Proteomes" id="UP000274756">
    <property type="component" value="Unassembled WGS sequence"/>
</dbReference>
<feature type="transmembrane region" description="Helical" evidence="1">
    <location>
        <begin position="33"/>
        <end position="56"/>
    </location>
</feature>
<evidence type="ECO:0000313" key="5">
    <source>
        <dbReference type="WBParaSite" id="DME_0000037401-mRNA-1"/>
    </source>
</evidence>
<dbReference type="EMBL" id="UYYG01001150">
    <property type="protein sequence ID" value="VDN54761.1"/>
    <property type="molecule type" value="Genomic_DNA"/>
</dbReference>
<keyword evidence="1" id="KW-0472">Membrane</keyword>
<keyword evidence="4" id="KW-1185">Reference proteome</keyword>
<evidence type="ECO:0000313" key="3">
    <source>
        <dbReference type="Proteomes" id="UP000038040"/>
    </source>
</evidence>
<dbReference type="Proteomes" id="UP000038040">
    <property type="component" value="Unplaced"/>
</dbReference>
<evidence type="ECO:0000313" key="4">
    <source>
        <dbReference type="Proteomes" id="UP000274756"/>
    </source>
</evidence>
<gene>
    <name evidence="2" type="ORF">DME_LOCUS4734</name>
</gene>
<dbReference type="PANTHER" id="PTHR34929">
    <property type="entry name" value="ZGC:153157"/>
    <property type="match status" value="1"/>
</dbReference>
<dbReference type="AlphaFoldDB" id="A0A0N4U1A5"/>
<name>A0A0N4U1A5_DRAME</name>
<reference evidence="2 4" key="2">
    <citation type="submission" date="2018-11" db="EMBL/GenBank/DDBJ databases">
        <authorList>
            <consortium name="Pathogen Informatics"/>
        </authorList>
    </citation>
    <scope>NUCLEOTIDE SEQUENCE [LARGE SCALE GENOMIC DNA]</scope>
</reference>
<keyword evidence="1" id="KW-0812">Transmembrane</keyword>
<dbReference type="InterPro" id="IPR029162">
    <property type="entry name" value="InaF-motif"/>
</dbReference>
<accession>A0A0N4U1A5</accession>
<protein>
    <submittedName>
        <fullName evidence="2 5">Uncharacterized protein</fullName>
    </submittedName>
</protein>
<dbReference type="OrthoDB" id="8113027at2759"/>